<evidence type="ECO:0000313" key="3">
    <source>
        <dbReference type="EMBL" id="PTL38724.1"/>
    </source>
</evidence>
<dbReference type="SUPFAM" id="SSF53474">
    <property type="entry name" value="alpha/beta-Hydrolases"/>
    <property type="match status" value="1"/>
</dbReference>
<dbReference type="Gene3D" id="3.40.50.1820">
    <property type="entry name" value="alpha/beta hydrolase"/>
    <property type="match status" value="1"/>
</dbReference>
<keyword evidence="4" id="KW-1185">Reference proteome</keyword>
<evidence type="ECO:0000313" key="4">
    <source>
        <dbReference type="Proteomes" id="UP000240509"/>
    </source>
</evidence>
<dbReference type="Proteomes" id="UP000240509">
    <property type="component" value="Unassembled WGS sequence"/>
</dbReference>
<sequence length="285" mass="32534">MTWKVEFDYVDTNGITLHTASAGPKNGPLVLLLHGFPEFWYGWHKQIQPLAEAGYRVVVPDQRGYNLSEKPEGAANYAIDILRDDVTGLIDALGRKTAYLVGHDWGGAVAWHVSVTRPEYVKKLAAVNIPYPGAMRKAMMRYPQQWLKSSYMLFFQIPEAPEKVFEQNKYESLKRALTNPSVPGTFSEGDLEQYEKAWYREGALTGMLNWYRALKYARIKEENVTVPVRMIWGLGDQFLSPKTAETSLEFCDNAELIYVGEATHWVAHEQPDIVNRLIKEFLAEK</sequence>
<keyword evidence="1 3" id="KW-0378">Hydrolase</keyword>
<dbReference type="RefSeq" id="WP_107584993.1">
    <property type="nucleotide sequence ID" value="NZ_PZJJ01000014.1"/>
</dbReference>
<dbReference type="InterPro" id="IPR029058">
    <property type="entry name" value="AB_hydrolase_fold"/>
</dbReference>
<evidence type="ECO:0000256" key="1">
    <source>
        <dbReference type="ARBA" id="ARBA00022801"/>
    </source>
</evidence>
<gene>
    <name evidence="3" type="ORF">C6Y45_09510</name>
</gene>
<dbReference type="OrthoDB" id="9773293at2"/>
<organism evidence="3 4">
    <name type="scientific">Alkalicoccus saliphilus</name>
    <dbReference type="NCBI Taxonomy" id="200989"/>
    <lineage>
        <taxon>Bacteria</taxon>
        <taxon>Bacillati</taxon>
        <taxon>Bacillota</taxon>
        <taxon>Bacilli</taxon>
        <taxon>Bacillales</taxon>
        <taxon>Bacillaceae</taxon>
        <taxon>Alkalicoccus</taxon>
    </lineage>
</organism>
<dbReference type="PANTHER" id="PTHR43329">
    <property type="entry name" value="EPOXIDE HYDROLASE"/>
    <property type="match status" value="1"/>
</dbReference>
<reference evidence="3 4" key="1">
    <citation type="submission" date="2018-03" db="EMBL/GenBank/DDBJ databases">
        <title>Alkalicoccus saliphilus sp. nov., isolated from a mineral pool.</title>
        <authorList>
            <person name="Zhao B."/>
        </authorList>
    </citation>
    <scope>NUCLEOTIDE SEQUENCE [LARGE SCALE GENOMIC DNA]</scope>
    <source>
        <strain evidence="3 4">6AG</strain>
    </source>
</reference>
<dbReference type="PRINTS" id="PR00111">
    <property type="entry name" value="ABHYDROLASE"/>
</dbReference>
<accession>A0A2T4U5Q8</accession>
<dbReference type="GO" id="GO:0016787">
    <property type="term" value="F:hydrolase activity"/>
    <property type="evidence" value="ECO:0007669"/>
    <property type="project" value="UniProtKB-KW"/>
</dbReference>
<name>A0A2T4U5Q8_9BACI</name>
<dbReference type="Pfam" id="PF00561">
    <property type="entry name" value="Abhydrolase_1"/>
    <property type="match status" value="1"/>
</dbReference>
<proteinExistence type="predicted"/>
<feature type="domain" description="AB hydrolase-1" evidence="2">
    <location>
        <begin position="28"/>
        <end position="269"/>
    </location>
</feature>
<dbReference type="PRINTS" id="PR00412">
    <property type="entry name" value="EPOXHYDRLASE"/>
</dbReference>
<dbReference type="InterPro" id="IPR000639">
    <property type="entry name" value="Epox_hydrolase-like"/>
</dbReference>
<dbReference type="EMBL" id="PZJJ01000014">
    <property type="protein sequence ID" value="PTL38724.1"/>
    <property type="molecule type" value="Genomic_DNA"/>
</dbReference>
<comment type="caution">
    <text evidence="3">The sequence shown here is derived from an EMBL/GenBank/DDBJ whole genome shotgun (WGS) entry which is preliminary data.</text>
</comment>
<evidence type="ECO:0000259" key="2">
    <source>
        <dbReference type="Pfam" id="PF00561"/>
    </source>
</evidence>
<protein>
    <submittedName>
        <fullName evidence="3">Alpha/beta hydrolase</fullName>
    </submittedName>
</protein>
<dbReference type="InterPro" id="IPR000073">
    <property type="entry name" value="AB_hydrolase_1"/>
</dbReference>
<dbReference type="AlphaFoldDB" id="A0A2T4U5Q8"/>